<proteinExistence type="predicted"/>
<evidence type="ECO:0000256" key="1">
    <source>
        <dbReference type="SAM" id="Coils"/>
    </source>
</evidence>
<evidence type="ECO:0000313" key="4">
    <source>
        <dbReference type="EMBL" id="CAF1122783.1"/>
    </source>
</evidence>
<dbReference type="Proteomes" id="UP000663860">
    <property type="component" value="Unassembled WGS sequence"/>
</dbReference>
<organism evidence="4 9">
    <name type="scientific">Adineta steineri</name>
    <dbReference type="NCBI Taxonomy" id="433720"/>
    <lineage>
        <taxon>Eukaryota</taxon>
        <taxon>Metazoa</taxon>
        <taxon>Spiralia</taxon>
        <taxon>Gnathifera</taxon>
        <taxon>Rotifera</taxon>
        <taxon>Eurotatoria</taxon>
        <taxon>Bdelloidea</taxon>
        <taxon>Adinetida</taxon>
        <taxon>Adinetidae</taxon>
        <taxon>Adineta</taxon>
    </lineage>
</organism>
<dbReference type="Proteomes" id="UP000663844">
    <property type="component" value="Unassembled WGS sequence"/>
</dbReference>
<dbReference type="EMBL" id="CAJOBB010000344">
    <property type="protein sequence ID" value="CAF3656783.1"/>
    <property type="molecule type" value="Genomic_DNA"/>
</dbReference>
<dbReference type="Gene3D" id="1.20.1270.60">
    <property type="entry name" value="Arfaptin homology (AH) domain/BAR domain"/>
    <property type="match status" value="2"/>
</dbReference>
<dbReference type="EMBL" id="CAJOAY010000657">
    <property type="protein sequence ID" value="CAF3710838.1"/>
    <property type="molecule type" value="Genomic_DNA"/>
</dbReference>
<evidence type="ECO:0000256" key="2">
    <source>
        <dbReference type="SAM" id="MobiDB-lite"/>
    </source>
</evidence>
<dbReference type="SUPFAM" id="SSF103657">
    <property type="entry name" value="BAR/IMD domain-like"/>
    <property type="match status" value="1"/>
</dbReference>
<dbReference type="AlphaFoldDB" id="A0A814QQ43"/>
<evidence type="ECO:0000313" key="7">
    <source>
        <dbReference type="EMBL" id="CAF3656783.1"/>
    </source>
</evidence>
<dbReference type="EMBL" id="CAJOAZ010000221">
    <property type="protein sequence ID" value="CAF3581658.1"/>
    <property type="molecule type" value="Genomic_DNA"/>
</dbReference>
<dbReference type="OrthoDB" id="6250593at2759"/>
<feature type="region of interest" description="Disordered" evidence="2">
    <location>
        <begin position="325"/>
        <end position="357"/>
    </location>
</feature>
<evidence type="ECO:0000313" key="5">
    <source>
        <dbReference type="EMBL" id="CAF1148423.1"/>
    </source>
</evidence>
<gene>
    <name evidence="3" type="ORF">IZO911_LOCUS22717</name>
    <name evidence="4" type="ORF">JYZ213_LOCUS22575</name>
    <name evidence="7" type="ORF">KXQ929_LOCUS8072</name>
    <name evidence="8" type="ORF">OKA104_LOCUS13168</name>
    <name evidence="6" type="ORF">OXD698_LOCUS5437</name>
    <name evidence="5" type="ORF">VCS650_LOCUS22670</name>
</gene>
<reference evidence="4" key="1">
    <citation type="submission" date="2021-02" db="EMBL/GenBank/DDBJ databases">
        <authorList>
            <person name="Nowell W R."/>
        </authorList>
    </citation>
    <scope>NUCLEOTIDE SEQUENCE</scope>
</reference>
<dbReference type="EMBL" id="CAJNOG010000257">
    <property type="protein sequence ID" value="CAF1122783.1"/>
    <property type="molecule type" value="Genomic_DNA"/>
</dbReference>
<comment type="caution">
    <text evidence="4">The sequence shown here is derived from an EMBL/GenBank/DDBJ whole genome shotgun (WGS) entry which is preliminary data.</text>
</comment>
<sequence>MASNSRRRLSFVDFAHPQAWHKLIEYAQVTIAFTKLITDFTNQWAKICFLASSQLHQLVIDFRKKTETEIRGKCQLGGMMYDLWESLLLESELESQSLKKMACLMEKEICTPLGSFITSKSVQLSINKQHRSDLNEILEKSHEIVQELQEEYAKTYNDSGVTPEFHRAHNMYVLELTGVNSLLSKYQYHILPQLLQGMEQTQVEIIDTVCQNLQLIASLIQNYHEQRHCSLASFVVTSTATNPNEELENYICSMNETSGGSTTPPVHIEFESFVSPVNTRNTISSHYLSPHTTPTDHLIVYAAPVIQSQLSSRCKQTGERIKEIKKDKSTLLTNISKTPVKQSQPQQQQQPHEDQQQ</sequence>
<name>A0A814QQ43_9BILA</name>
<dbReference type="Proteomes" id="UP000663881">
    <property type="component" value="Unassembled WGS sequence"/>
</dbReference>
<dbReference type="EMBL" id="CAJNOE010000256">
    <property type="protein sequence ID" value="CAF1095103.1"/>
    <property type="molecule type" value="Genomic_DNA"/>
</dbReference>
<evidence type="ECO:0000313" key="6">
    <source>
        <dbReference type="EMBL" id="CAF3581658.1"/>
    </source>
</evidence>
<dbReference type="Proteomes" id="UP000663891">
    <property type="component" value="Unassembled WGS sequence"/>
</dbReference>
<dbReference type="InterPro" id="IPR027267">
    <property type="entry name" value="AH/BAR_dom_sf"/>
</dbReference>
<evidence type="ECO:0000313" key="9">
    <source>
        <dbReference type="Proteomes" id="UP000663845"/>
    </source>
</evidence>
<accession>A0A814QQ43</accession>
<evidence type="ECO:0000313" key="8">
    <source>
        <dbReference type="EMBL" id="CAF3710838.1"/>
    </source>
</evidence>
<dbReference type="Proteomes" id="UP000663868">
    <property type="component" value="Unassembled WGS sequence"/>
</dbReference>
<dbReference type="Proteomes" id="UP000663845">
    <property type="component" value="Unassembled WGS sequence"/>
</dbReference>
<feature type="coiled-coil region" evidence="1">
    <location>
        <begin position="131"/>
        <end position="158"/>
    </location>
</feature>
<keyword evidence="1" id="KW-0175">Coiled coil</keyword>
<protein>
    <submittedName>
        <fullName evidence="4">Uncharacterized protein</fullName>
    </submittedName>
</protein>
<evidence type="ECO:0000313" key="3">
    <source>
        <dbReference type="EMBL" id="CAF1095103.1"/>
    </source>
</evidence>
<feature type="compositionally biased region" description="Polar residues" evidence="2">
    <location>
        <begin position="330"/>
        <end position="341"/>
    </location>
</feature>
<dbReference type="EMBL" id="CAJNON010000258">
    <property type="protein sequence ID" value="CAF1148423.1"/>
    <property type="molecule type" value="Genomic_DNA"/>
</dbReference>